<feature type="coiled-coil region" evidence="10">
    <location>
        <begin position="173"/>
        <end position="228"/>
    </location>
</feature>
<evidence type="ECO:0000256" key="4">
    <source>
        <dbReference type="ARBA" id="ARBA00022618"/>
    </source>
</evidence>
<dbReference type="GO" id="GO:0005829">
    <property type="term" value="C:cytosol"/>
    <property type="evidence" value="ECO:0007669"/>
    <property type="project" value="TreeGrafter"/>
</dbReference>
<evidence type="ECO:0000256" key="7">
    <source>
        <dbReference type="ARBA" id="ARBA00023054"/>
    </source>
</evidence>
<keyword evidence="6" id="KW-0498">Mitosis</keyword>
<dbReference type="GO" id="GO:0005819">
    <property type="term" value="C:spindle"/>
    <property type="evidence" value="ECO:0007669"/>
    <property type="project" value="UniProtKB-SubCell"/>
</dbReference>
<evidence type="ECO:0000313" key="11">
    <source>
        <dbReference type="EMBL" id="KFW89256.1"/>
    </source>
</evidence>
<feature type="non-terminal residue" evidence="11">
    <location>
        <position position="239"/>
    </location>
</feature>
<evidence type="ECO:0000256" key="3">
    <source>
        <dbReference type="ARBA" id="ARBA00022490"/>
    </source>
</evidence>
<keyword evidence="7 10" id="KW-0175">Coiled coil</keyword>
<organism evidence="11 12">
    <name type="scientific">Phalacrocorax carbo</name>
    <name type="common">Great cormorant</name>
    <name type="synonym">Pelecanus carbo</name>
    <dbReference type="NCBI Taxonomy" id="9209"/>
    <lineage>
        <taxon>Eukaryota</taxon>
        <taxon>Metazoa</taxon>
        <taxon>Chordata</taxon>
        <taxon>Craniata</taxon>
        <taxon>Vertebrata</taxon>
        <taxon>Euteleostomi</taxon>
        <taxon>Archelosauria</taxon>
        <taxon>Archosauria</taxon>
        <taxon>Dinosauria</taxon>
        <taxon>Saurischia</taxon>
        <taxon>Theropoda</taxon>
        <taxon>Coelurosauria</taxon>
        <taxon>Aves</taxon>
        <taxon>Neognathae</taxon>
        <taxon>Neoaves</taxon>
        <taxon>Aequornithes</taxon>
        <taxon>Suliformes</taxon>
        <taxon>Phalacrocoracidae</taxon>
        <taxon>Phalacrocorax</taxon>
    </lineage>
</organism>
<dbReference type="AlphaFoldDB" id="A0A093QL13"/>
<dbReference type="GO" id="GO:0051225">
    <property type="term" value="P:spindle assembly"/>
    <property type="evidence" value="ECO:0007669"/>
    <property type="project" value="InterPro"/>
</dbReference>
<keyword evidence="12" id="KW-1185">Reference proteome</keyword>
<dbReference type="PANTHER" id="PTHR31570">
    <property type="entry name" value="HAUS AUGMIN-LIKE COMPLEX SUBUNIT 1"/>
    <property type="match status" value="1"/>
</dbReference>
<comment type="similarity">
    <text evidence="2">Belongs to the HAUS1 family.</text>
</comment>
<keyword evidence="4" id="KW-0132">Cell division</keyword>
<comment type="subcellular location">
    <subcellularLocation>
        <location evidence="1">Cytoplasm</location>
        <location evidence="1">Cytoskeleton</location>
        <location evidence="1">Spindle</location>
    </subcellularLocation>
</comment>
<accession>A0A093QL13</accession>
<dbReference type="Pfam" id="PF25762">
    <property type="entry name" value="HAUS1"/>
    <property type="match status" value="1"/>
</dbReference>
<evidence type="ECO:0000256" key="6">
    <source>
        <dbReference type="ARBA" id="ARBA00022776"/>
    </source>
</evidence>
<evidence type="ECO:0000256" key="2">
    <source>
        <dbReference type="ARBA" id="ARBA00005479"/>
    </source>
</evidence>
<keyword evidence="5" id="KW-0493">Microtubule</keyword>
<dbReference type="GO" id="GO:0005874">
    <property type="term" value="C:microtubule"/>
    <property type="evidence" value="ECO:0007669"/>
    <property type="project" value="UniProtKB-KW"/>
</dbReference>
<dbReference type="PRINTS" id="PR02087">
    <property type="entry name" value="HAUSAUGMINL1"/>
</dbReference>
<evidence type="ECO:0000256" key="1">
    <source>
        <dbReference type="ARBA" id="ARBA00004186"/>
    </source>
</evidence>
<dbReference type="GO" id="GO:0051301">
    <property type="term" value="P:cell division"/>
    <property type="evidence" value="ECO:0007669"/>
    <property type="project" value="UniProtKB-KW"/>
</dbReference>
<proteinExistence type="inferred from homology"/>
<dbReference type="InterPro" id="IPR026243">
    <property type="entry name" value="HAUS1"/>
</dbReference>
<dbReference type="GO" id="GO:0070652">
    <property type="term" value="C:HAUS complex"/>
    <property type="evidence" value="ECO:0007669"/>
    <property type="project" value="InterPro"/>
</dbReference>
<feature type="non-terminal residue" evidence="11">
    <location>
        <position position="1"/>
    </location>
</feature>
<evidence type="ECO:0000256" key="10">
    <source>
        <dbReference type="SAM" id="Coils"/>
    </source>
</evidence>
<dbReference type="EMBL" id="KL422135">
    <property type="protein sequence ID" value="KFW89256.1"/>
    <property type="molecule type" value="Genomic_DNA"/>
</dbReference>
<evidence type="ECO:0000256" key="9">
    <source>
        <dbReference type="ARBA" id="ARBA00023306"/>
    </source>
</evidence>
<protein>
    <submittedName>
        <fullName evidence="11">HAUS augmin-like complex subunit 1</fullName>
    </submittedName>
</protein>
<gene>
    <name evidence="11" type="ORF">N336_10447</name>
</gene>
<dbReference type="PANTHER" id="PTHR31570:SF1">
    <property type="entry name" value="HAUS AUGMIN-LIKE COMPLEX SUBUNIT 1"/>
    <property type="match status" value="1"/>
</dbReference>
<dbReference type="GO" id="GO:0007098">
    <property type="term" value="P:centrosome cycle"/>
    <property type="evidence" value="ECO:0007669"/>
    <property type="project" value="TreeGrafter"/>
</dbReference>
<keyword evidence="8" id="KW-0206">Cytoskeleton</keyword>
<evidence type="ECO:0000256" key="5">
    <source>
        <dbReference type="ARBA" id="ARBA00022701"/>
    </source>
</evidence>
<name>A0A093QL13_PHACA</name>
<keyword evidence="9" id="KW-0131">Cell cycle</keyword>
<keyword evidence="3" id="KW-0963">Cytoplasm</keyword>
<reference evidence="11 12" key="1">
    <citation type="submission" date="2014-04" db="EMBL/GenBank/DDBJ databases">
        <title>Genome evolution of avian class.</title>
        <authorList>
            <person name="Zhang G."/>
            <person name="Li C."/>
        </authorList>
    </citation>
    <scope>NUCLEOTIDE SEQUENCE [LARGE SCALE GENOMIC DNA]</scope>
    <source>
        <strain evidence="11">BGI_N336</strain>
    </source>
</reference>
<evidence type="ECO:0000313" key="12">
    <source>
        <dbReference type="Proteomes" id="UP000053238"/>
    </source>
</evidence>
<sequence length="239" mass="27240">QIALWLKKMYGNQPIPRYKVNARTTDVLYELVKHKEAKDRDMALVAAELKHKAKEYEAQANYLRGILLESLHISAGSTSRKAFGSVNDLVRSTMTLGTKDTSLISLFCAISDMTSDLYATEAKNIEMQQELIKIGRNLTAALALEKRLQDDLTETEKLLEQEWFVLDWKSKDSKFLRKKSEELKYRIKAAKEQLLAAGLDRSLTHESLVILSEELTELQKEIVPLKEKLESYLGLPPVI</sequence>
<evidence type="ECO:0000256" key="8">
    <source>
        <dbReference type="ARBA" id="ARBA00023212"/>
    </source>
</evidence>
<dbReference type="Proteomes" id="UP000053238">
    <property type="component" value="Unassembled WGS sequence"/>
</dbReference>